<dbReference type="RefSeq" id="WP_182853697.1">
    <property type="nucleotide sequence ID" value="NZ_WMLF01000011.1"/>
</dbReference>
<comment type="caution">
    <text evidence="2">The sequence shown here is derived from an EMBL/GenBank/DDBJ whole genome shotgun (WGS) entry which is preliminary data.</text>
</comment>
<keyword evidence="1" id="KW-0472">Membrane</keyword>
<evidence type="ECO:0000313" key="2">
    <source>
        <dbReference type="EMBL" id="MBB1242268.1"/>
    </source>
</evidence>
<name>A0ABR6EAB5_9ACTN</name>
<keyword evidence="1" id="KW-1133">Transmembrane helix</keyword>
<accession>A0ABR6EAB5</accession>
<organism evidence="2 3">
    <name type="scientific">Streptomyces durbertensis</name>
    <dbReference type="NCBI Taxonomy" id="2448886"/>
    <lineage>
        <taxon>Bacteria</taxon>
        <taxon>Bacillati</taxon>
        <taxon>Actinomycetota</taxon>
        <taxon>Actinomycetes</taxon>
        <taxon>Kitasatosporales</taxon>
        <taxon>Streptomycetaceae</taxon>
        <taxon>Streptomyces</taxon>
    </lineage>
</organism>
<keyword evidence="1" id="KW-0812">Transmembrane</keyword>
<dbReference type="Proteomes" id="UP000766698">
    <property type="component" value="Unassembled WGS sequence"/>
</dbReference>
<feature type="transmembrane region" description="Helical" evidence="1">
    <location>
        <begin position="42"/>
        <end position="62"/>
    </location>
</feature>
<sequence>MFSVFFLVVTLLLALSLGVVGVMTIVTGRMPLRWLRREVRHPLLWGAGALVEAAALLIVRIVPFEVSTPIFMAGLLLCAASSLVERRVPAPRAARAEAE</sequence>
<evidence type="ECO:0008006" key="4">
    <source>
        <dbReference type="Google" id="ProtNLM"/>
    </source>
</evidence>
<reference evidence="3" key="1">
    <citation type="journal article" date="2020" name="Syst. Appl. Microbiol.">
        <title>Streptomyces alkaliterrae sp. nov., isolated from an alkaline soil, and emended descriptions of Streptomyces alkaliphilus, Streptomyces calidiresistens and Streptomyces durbertensis.</title>
        <authorList>
            <person name="Swiecimska M."/>
            <person name="Golinska P."/>
            <person name="Nouioui I."/>
            <person name="Wypij M."/>
            <person name="Rai M."/>
            <person name="Sangal V."/>
            <person name="Goodfellow M."/>
        </authorList>
    </citation>
    <scope>NUCLEOTIDE SEQUENCE [LARGE SCALE GENOMIC DNA]</scope>
    <source>
        <strain evidence="3">DSM 104538</strain>
    </source>
</reference>
<dbReference type="EMBL" id="WMLF01000011">
    <property type="protein sequence ID" value="MBB1242268.1"/>
    <property type="molecule type" value="Genomic_DNA"/>
</dbReference>
<feature type="transmembrane region" description="Helical" evidence="1">
    <location>
        <begin position="6"/>
        <end position="30"/>
    </location>
</feature>
<keyword evidence="3" id="KW-1185">Reference proteome</keyword>
<gene>
    <name evidence="2" type="ORF">GL263_01560</name>
</gene>
<proteinExistence type="predicted"/>
<evidence type="ECO:0000256" key="1">
    <source>
        <dbReference type="SAM" id="Phobius"/>
    </source>
</evidence>
<protein>
    <recommendedName>
        <fullName evidence="4">Integral membrane protein</fullName>
    </recommendedName>
</protein>
<evidence type="ECO:0000313" key="3">
    <source>
        <dbReference type="Proteomes" id="UP000766698"/>
    </source>
</evidence>